<evidence type="ECO:0000313" key="4">
    <source>
        <dbReference type="Proteomes" id="UP000053328"/>
    </source>
</evidence>
<dbReference type="OrthoDB" id="2285229at2759"/>
<feature type="compositionally biased region" description="Basic residues" evidence="1">
    <location>
        <begin position="53"/>
        <end position="65"/>
    </location>
</feature>
<dbReference type="GO" id="GO:0000175">
    <property type="term" value="F:3'-5'-RNA exonuclease activity"/>
    <property type="evidence" value="ECO:0007669"/>
    <property type="project" value="TreeGrafter"/>
</dbReference>
<dbReference type="HOGENOM" id="CLU_002512_0_1_1"/>
<dbReference type="PANTHER" id="PTHR23355:SF65">
    <property type="entry name" value="EXORIBONUCLEASE CYT-4, PUTATIVE (AFU_ORTHOLOGUE AFUA_7G01550)-RELATED"/>
    <property type="match status" value="1"/>
</dbReference>
<dbReference type="AlphaFoldDB" id="A0A0D2A2A5"/>
<feature type="region of interest" description="Disordered" evidence="1">
    <location>
        <begin position="1063"/>
        <end position="1084"/>
    </location>
</feature>
<feature type="region of interest" description="Disordered" evidence="1">
    <location>
        <begin position="53"/>
        <end position="77"/>
    </location>
</feature>
<dbReference type="VEuPathDB" id="FungiDB:PV08_03337"/>
<reference evidence="3 4" key="1">
    <citation type="submission" date="2015-01" db="EMBL/GenBank/DDBJ databases">
        <title>The Genome Sequence of Exophiala spinifera CBS89968.</title>
        <authorList>
            <consortium name="The Broad Institute Genomics Platform"/>
            <person name="Cuomo C."/>
            <person name="de Hoog S."/>
            <person name="Gorbushina A."/>
            <person name="Stielow B."/>
            <person name="Teixiera M."/>
            <person name="Abouelleil A."/>
            <person name="Chapman S.B."/>
            <person name="Priest M."/>
            <person name="Young S.K."/>
            <person name="Wortman J."/>
            <person name="Nusbaum C."/>
            <person name="Birren B."/>
        </authorList>
    </citation>
    <scope>NUCLEOTIDE SEQUENCE [LARGE SCALE GENOMIC DNA]</scope>
    <source>
        <strain evidence="3 4">CBS 89968</strain>
    </source>
</reference>
<dbReference type="EMBL" id="KN847493">
    <property type="protein sequence ID" value="KIW19047.1"/>
    <property type="molecule type" value="Genomic_DNA"/>
</dbReference>
<dbReference type="InterPro" id="IPR012340">
    <property type="entry name" value="NA-bd_OB-fold"/>
</dbReference>
<protein>
    <recommendedName>
        <fullName evidence="2">RNB domain-containing protein</fullName>
    </recommendedName>
</protein>
<feature type="compositionally biased region" description="Polar residues" evidence="1">
    <location>
        <begin position="66"/>
        <end position="77"/>
    </location>
</feature>
<evidence type="ECO:0000256" key="1">
    <source>
        <dbReference type="SAM" id="MobiDB-lite"/>
    </source>
</evidence>
<dbReference type="InterPro" id="IPR050180">
    <property type="entry name" value="RNR_Ribonuclease"/>
</dbReference>
<dbReference type="Pfam" id="PF00773">
    <property type="entry name" value="RNB"/>
    <property type="match status" value="1"/>
</dbReference>
<dbReference type="Pfam" id="PF23214">
    <property type="entry name" value="SH3_CYT4"/>
    <property type="match status" value="1"/>
</dbReference>
<keyword evidence="4" id="KW-1185">Reference proteome</keyword>
<dbReference type="Pfam" id="PF23216">
    <property type="entry name" value="WHD_CYT4"/>
    <property type="match status" value="1"/>
</dbReference>
<sequence>MWTNTSHVRSSIPRRLPYICQECRSQLLCRLTASARWRSYNIAHTRTEVCTSKNKRRQYHVHTSRRSPGQPGQSAPASTVYDHELLLDVARPGPPHAQSPKSVVRDHLRTWAIQNKKQKAEDAEVQYAQGQRLDTLPNSLFIEETTSDEDTLDQGLDEFDESVEAAETTSLIEPGDLVYIYSKHTGARGQWAIYLDAVLQNQHRLFLADGRWVAEPAVDTRCAPVCKSFASEEELRYIKKHLPVKHLDMRTDGIDEIPVVRSFAGDIPHDDGAALMQRVATLVDSVLDFRRSNIDILDSLYERIAHPEAYRTLTYVEIYAELFNTSSDNVPFEAEMAIYLQTKKTSTLMRAYSAGSTTARVSIIPRKAAASFDQVCAWAREYQEAAAEAALGKNVSSLLARNPLTKFIEKARGLILQSRDLRSPTTIGSLGPSSIKPATGRNVEAKESGVVFSEDDIKVLEFLWDCYARCPRPLHRNKNHSIGSLILRAIGAYPKLRLERKIGSLLLQELGVMAPWFETTDQHTAMPLAKRRGAEEIDTAFAESESMCEELGLSQNASHALLHDSLGHLREDLGAMSVFIVDSANTVVKDDGYSLEPHPDLPNTYWIHVHIAHPSAFFDPDHIFAKRARAVTRSYYTPTTVQQMLPGPLTESMSLDAGKPTTTISTLITESGEVLDIHVRPTRIHNTITMTHDEERALLGKPKSTRISYMVVGQPPRLNMLGPKYPTDDELQHLASHQPTLQKLEELAIARIKARRREVSEYIDLEILRPSLRTTIDYVEDYDPGRLFKSYHYVGDPAITVAHPHDLEISRTTDNEHIWPLTAMLMQLACESAGKWFGDRDIPAYFAGSSPQPGVSLSMLKNTGVFDLDRRLPRYINSASPIPHVYLDVASYVQCTSPLRRYTDLCVWWQADAYLRAVANGIIEPGESASKIELPFKRSDIEASFSDMARFQRAEVTLARVPMYTWAVRALFRAFHFKEVKLPEVWDVVVVNRETPSTGVREDDTGIRGWLHPFRIPMWLLKSPEGWEKSVRPGSFMPVKLELVDLSAGIVYCKPVGAPSGTPYHSEPLRIAPDGLSLPEENSP</sequence>
<evidence type="ECO:0000259" key="2">
    <source>
        <dbReference type="SMART" id="SM00955"/>
    </source>
</evidence>
<dbReference type="RefSeq" id="XP_016239263.1">
    <property type="nucleotide sequence ID" value="XM_016377693.1"/>
</dbReference>
<dbReference type="STRING" id="91928.A0A0D2A2A5"/>
<gene>
    <name evidence="3" type="ORF">PV08_03337</name>
</gene>
<feature type="domain" description="RNB" evidence="2">
    <location>
        <begin position="570"/>
        <end position="917"/>
    </location>
</feature>
<proteinExistence type="predicted"/>
<dbReference type="GO" id="GO:0003723">
    <property type="term" value="F:RNA binding"/>
    <property type="evidence" value="ECO:0007669"/>
    <property type="project" value="InterPro"/>
</dbReference>
<dbReference type="Proteomes" id="UP000053328">
    <property type="component" value="Unassembled WGS sequence"/>
</dbReference>
<dbReference type="InterPro" id="IPR001900">
    <property type="entry name" value="RNase_II/R"/>
</dbReference>
<accession>A0A0D2A2A5</accession>
<dbReference type="InterPro" id="IPR056624">
    <property type="entry name" value="WH_CYT4"/>
</dbReference>
<dbReference type="GO" id="GO:0006402">
    <property type="term" value="P:mRNA catabolic process"/>
    <property type="evidence" value="ECO:0007669"/>
    <property type="project" value="TreeGrafter"/>
</dbReference>
<dbReference type="InterPro" id="IPR056625">
    <property type="entry name" value="SH3_CYT4"/>
</dbReference>
<name>A0A0D2A2A5_9EURO</name>
<dbReference type="SMART" id="SM00955">
    <property type="entry name" value="RNB"/>
    <property type="match status" value="1"/>
</dbReference>
<dbReference type="GO" id="GO:0000932">
    <property type="term" value="C:P-body"/>
    <property type="evidence" value="ECO:0007669"/>
    <property type="project" value="TreeGrafter"/>
</dbReference>
<organism evidence="3 4">
    <name type="scientific">Exophiala spinifera</name>
    <dbReference type="NCBI Taxonomy" id="91928"/>
    <lineage>
        <taxon>Eukaryota</taxon>
        <taxon>Fungi</taxon>
        <taxon>Dikarya</taxon>
        <taxon>Ascomycota</taxon>
        <taxon>Pezizomycotina</taxon>
        <taxon>Eurotiomycetes</taxon>
        <taxon>Chaetothyriomycetidae</taxon>
        <taxon>Chaetothyriales</taxon>
        <taxon>Herpotrichiellaceae</taxon>
        <taxon>Exophiala</taxon>
    </lineage>
</organism>
<dbReference type="PANTHER" id="PTHR23355">
    <property type="entry name" value="RIBONUCLEASE"/>
    <property type="match status" value="1"/>
</dbReference>
<dbReference type="GeneID" id="27330420"/>
<evidence type="ECO:0000313" key="3">
    <source>
        <dbReference type="EMBL" id="KIW19047.1"/>
    </source>
</evidence>
<dbReference type="SUPFAM" id="SSF50249">
    <property type="entry name" value="Nucleic acid-binding proteins"/>
    <property type="match status" value="1"/>
</dbReference>